<evidence type="ECO:0000256" key="11">
    <source>
        <dbReference type="SAM" id="Phobius"/>
    </source>
</evidence>
<dbReference type="SMART" id="SM00304">
    <property type="entry name" value="HAMP"/>
    <property type="match status" value="1"/>
</dbReference>
<dbReference type="InterPro" id="IPR004089">
    <property type="entry name" value="MCPsignal_dom"/>
</dbReference>
<feature type="transmembrane region" description="Helical" evidence="11">
    <location>
        <begin position="6"/>
        <end position="28"/>
    </location>
</feature>
<feature type="transmembrane region" description="Helical" evidence="11">
    <location>
        <begin position="275"/>
        <end position="299"/>
    </location>
</feature>
<evidence type="ECO:0000256" key="7">
    <source>
        <dbReference type="ARBA" id="ARBA00023224"/>
    </source>
</evidence>
<proteinExistence type="inferred from homology"/>
<keyword evidence="10" id="KW-0175">Coiled coil</keyword>
<evidence type="ECO:0000313" key="14">
    <source>
        <dbReference type="EMBL" id="XBX74319.1"/>
    </source>
</evidence>
<keyword evidence="2" id="KW-1003">Cell membrane</keyword>
<dbReference type="SMART" id="SM00283">
    <property type="entry name" value="MA"/>
    <property type="match status" value="1"/>
</dbReference>
<evidence type="ECO:0000256" key="6">
    <source>
        <dbReference type="ARBA" id="ARBA00023136"/>
    </source>
</evidence>
<dbReference type="InterPro" id="IPR003660">
    <property type="entry name" value="HAMP_dom"/>
</dbReference>
<dbReference type="Pfam" id="PF00672">
    <property type="entry name" value="HAMP"/>
    <property type="match status" value="1"/>
</dbReference>
<evidence type="ECO:0000256" key="1">
    <source>
        <dbReference type="ARBA" id="ARBA00004651"/>
    </source>
</evidence>
<keyword evidence="5 11" id="KW-1133">Transmembrane helix</keyword>
<evidence type="ECO:0000256" key="10">
    <source>
        <dbReference type="SAM" id="Coils"/>
    </source>
</evidence>
<feature type="coiled-coil region" evidence="10">
    <location>
        <begin position="595"/>
        <end position="654"/>
    </location>
</feature>
<evidence type="ECO:0000259" key="13">
    <source>
        <dbReference type="PROSITE" id="PS50885"/>
    </source>
</evidence>
<dbReference type="CDD" id="cd12912">
    <property type="entry name" value="PDC2_MCP_like"/>
    <property type="match status" value="1"/>
</dbReference>
<evidence type="ECO:0000256" key="3">
    <source>
        <dbReference type="ARBA" id="ARBA00022500"/>
    </source>
</evidence>
<dbReference type="PROSITE" id="PS50885">
    <property type="entry name" value="HAMP"/>
    <property type="match status" value="1"/>
</dbReference>
<evidence type="ECO:0000256" key="4">
    <source>
        <dbReference type="ARBA" id="ARBA00022692"/>
    </source>
</evidence>
<dbReference type="Gene3D" id="6.10.340.10">
    <property type="match status" value="1"/>
</dbReference>
<accession>A0AAU7VJT6</accession>
<dbReference type="PROSITE" id="PS50111">
    <property type="entry name" value="CHEMOTAXIS_TRANSDUC_2"/>
    <property type="match status" value="1"/>
</dbReference>
<dbReference type="GO" id="GO:0005886">
    <property type="term" value="C:plasma membrane"/>
    <property type="evidence" value="ECO:0007669"/>
    <property type="project" value="UniProtKB-SubCell"/>
</dbReference>
<reference evidence="14" key="2">
    <citation type="submission" date="2024-06" db="EMBL/GenBank/DDBJ databases">
        <authorList>
            <person name="Petrova K.O."/>
            <person name="Toshchakov S.V."/>
            <person name="Boltjanskaja Y.V."/>
            <person name="Kevbrin V."/>
        </authorList>
    </citation>
    <scope>NUCLEOTIDE SEQUENCE</scope>
    <source>
        <strain evidence="14">Z-910T</strain>
    </source>
</reference>
<comment type="subcellular location">
    <subcellularLocation>
        <location evidence="1">Cell membrane</location>
        <topology evidence="1">Multi-pass membrane protein</topology>
    </subcellularLocation>
</comment>
<evidence type="ECO:0000256" key="2">
    <source>
        <dbReference type="ARBA" id="ARBA00022475"/>
    </source>
</evidence>
<name>A0AAU7VJT6_9FIRM</name>
<dbReference type="EMBL" id="CP158367">
    <property type="protein sequence ID" value="XBX74319.1"/>
    <property type="molecule type" value="Genomic_DNA"/>
</dbReference>
<dbReference type="Gene3D" id="3.30.450.20">
    <property type="entry name" value="PAS domain"/>
    <property type="match status" value="1"/>
</dbReference>
<evidence type="ECO:0000256" key="5">
    <source>
        <dbReference type="ARBA" id="ARBA00022989"/>
    </source>
</evidence>
<dbReference type="PANTHER" id="PTHR32089:SF112">
    <property type="entry name" value="LYSOZYME-LIKE PROTEIN-RELATED"/>
    <property type="match status" value="1"/>
</dbReference>
<dbReference type="Pfam" id="PF02743">
    <property type="entry name" value="dCache_1"/>
    <property type="match status" value="1"/>
</dbReference>
<dbReference type="RefSeq" id="WP_350343073.1">
    <property type="nucleotide sequence ID" value="NZ_CP158367.1"/>
</dbReference>
<keyword evidence="7 9" id="KW-0807">Transducer</keyword>
<dbReference type="GO" id="GO:0006935">
    <property type="term" value="P:chemotaxis"/>
    <property type="evidence" value="ECO:0007669"/>
    <property type="project" value="UniProtKB-KW"/>
</dbReference>
<dbReference type="Pfam" id="PF00015">
    <property type="entry name" value="MCPsignal"/>
    <property type="match status" value="1"/>
</dbReference>
<keyword evidence="3" id="KW-0145">Chemotaxis</keyword>
<organism evidence="14">
    <name type="scientific">Proteinivorax tanatarense</name>
    <dbReference type="NCBI Taxonomy" id="1260629"/>
    <lineage>
        <taxon>Bacteria</taxon>
        <taxon>Bacillati</taxon>
        <taxon>Bacillota</taxon>
        <taxon>Clostridia</taxon>
        <taxon>Eubacteriales</taxon>
        <taxon>Proteinivoracaceae</taxon>
        <taxon>Proteinivorax</taxon>
    </lineage>
</organism>
<dbReference type="SUPFAM" id="SSF58104">
    <property type="entry name" value="Methyl-accepting chemotaxis protein (MCP) signaling domain"/>
    <property type="match status" value="1"/>
</dbReference>
<evidence type="ECO:0000259" key="12">
    <source>
        <dbReference type="PROSITE" id="PS50111"/>
    </source>
</evidence>
<comment type="similarity">
    <text evidence="8">Belongs to the methyl-accepting chemotaxis (MCP) protein family.</text>
</comment>
<dbReference type="AlphaFoldDB" id="A0AAU7VJT6"/>
<gene>
    <name evidence="14" type="ORF">PRVXT_002352</name>
</gene>
<protein>
    <submittedName>
        <fullName evidence="14">Methyl-accepting chemotaxis protein</fullName>
    </submittedName>
</protein>
<keyword evidence="6 11" id="KW-0472">Membrane</keyword>
<dbReference type="CDD" id="cd06225">
    <property type="entry name" value="HAMP"/>
    <property type="match status" value="1"/>
</dbReference>
<dbReference type="Gene3D" id="1.10.287.950">
    <property type="entry name" value="Methyl-accepting chemotaxis protein"/>
    <property type="match status" value="1"/>
</dbReference>
<evidence type="ECO:0000256" key="9">
    <source>
        <dbReference type="PROSITE-ProRule" id="PRU00284"/>
    </source>
</evidence>
<dbReference type="GO" id="GO:0007165">
    <property type="term" value="P:signal transduction"/>
    <property type="evidence" value="ECO:0007669"/>
    <property type="project" value="UniProtKB-KW"/>
</dbReference>
<feature type="domain" description="HAMP" evidence="13">
    <location>
        <begin position="300"/>
        <end position="355"/>
    </location>
</feature>
<dbReference type="CDD" id="cd18773">
    <property type="entry name" value="PDC1_HK_sensor"/>
    <property type="match status" value="1"/>
</dbReference>
<sequence length="660" mass="71842">MQSIKFKLIALFSIICSLVFIVSGIILYNVSSSELTRLSEDLSSDITENSADAVGSLIEQNLSELAIITEYDAVKEMDIEDSKRFLQKAENNTLFTRLSIVHPDGTAFSSNGEQGDFSASAYMEPIFQQGQHTYVTNPFESSLDGQLITVFAHSITNFDGEVVGLISGSVLLQDLTSAVDQINIEGEGFGWVVDGTGDIIVHRNDSRIGESVTDSSNSSYLGDNLDKIMSNDNGVIRTDIEGVDSYLLFSNIDNTHDWKLFIQIPRSTLLSGLQLFTRIFVIFVIGSIFTILITSYFGANYFTKPIKSLTTHAKTIADLDLSSNVPNNLLERKDEIGSLSKSLQLITENFKETINKIKGSSHTVQSYSEDLTSSAKDAAQISKEVSSATQQIAMGASSQATDTEDGSIKASNLGNLIEQNQDHIKNVSNFSSQVSSAVKEGLDKVQELTQISNESNQEVQEVHSAIVQTSDSVSKISQSSQLIASIAEQTNLLALNAAIEAARAGEVGKGFAVVAEEIKKLAEESTSSTKTIDEVVTELQSNSKKSVESMEKVENILSQQSNIVSITKDKYSLILDAIKTTEVEVQNLSTSGSEMEKMKNDILNTLQNLSAVAEENSASTEEVSASMEQNNSSIEKIQKSSLNLEKIAKDMNENVTKFNL</sequence>
<evidence type="ECO:0000256" key="8">
    <source>
        <dbReference type="ARBA" id="ARBA00029447"/>
    </source>
</evidence>
<dbReference type="InterPro" id="IPR033479">
    <property type="entry name" value="dCache_1"/>
</dbReference>
<dbReference type="PANTHER" id="PTHR32089">
    <property type="entry name" value="METHYL-ACCEPTING CHEMOTAXIS PROTEIN MCPB"/>
    <property type="match status" value="1"/>
</dbReference>
<feature type="domain" description="Methyl-accepting transducer" evidence="12">
    <location>
        <begin position="374"/>
        <end position="631"/>
    </location>
</feature>
<reference evidence="14" key="1">
    <citation type="journal article" date="2013" name="Extremophiles">
        <title>Proteinivorax tanatarense gen. nov., sp. nov., an anaerobic, haloalkaliphilic, proteolytic bacterium isolated from a decaying algal bloom, and proposal of Proteinivoraceae fam. nov.</title>
        <authorList>
            <person name="Kevbrin V."/>
            <person name="Boltyanskaya Y."/>
            <person name="Zhilina T."/>
            <person name="Kolganova T."/>
            <person name="Lavrentjeva E."/>
            <person name="Kuznetsov B."/>
        </authorList>
    </citation>
    <scope>NUCLEOTIDE SEQUENCE</scope>
    <source>
        <strain evidence="14">Z-910T</strain>
    </source>
</reference>
<keyword evidence="4 11" id="KW-0812">Transmembrane</keyword>